<dbReference type="PANTHER" id="PTHR35526:SF3">
    <property type="entry name" value="ANTI-SIGMA-F FACTOR RSBW"/>
    <property type="match status" value="1"/>
</dbReference>
<evidence type="ECO:0000256" key="1">
    <source>
        <dbReference type="ARBA" id="ARBA00022527"/>
    </source>
</evidence>
<evidence type="ECO:0000259" key="3">
    <source>
        <dbReference type="Pfam" id="PF13581"/>
    </source>
</evidence>
<dbReference type="PANTHER" id="PTHR35526">
    <property type="entry name" value="ANTI-SIGMA-F FACTOR RSBW-RELATED"/>
    <property type="match status" value="1"/>
</dbReference>
<evidence type="ECO:0000256" key="2">
    <source>
        <dbReference type="SAM" id="MobiDB-lite"/>
    </source>
</evidence>
<proteinExistence type="predicted"/>
<dbReference type="InterPro" id="IPR003594">
    <property type="entry name" value="HATPase_dom"/>
</dbReference>
<protein>
    <submittedName>
        <fullName evidence="4">ATP-binding protein</fullName>
    </submittedName>
</protein>
<feature type="domain" description="Histidine kinase/HSP90-like ATPase" evidence="3">
    <location>
        <begin position="34"/>
        <end position="143"/>
    </location>
</feature>
<keyword evidence="1" id="KW-0418">Kinase</keyword>
<gene>
    <name evidence="4" type="ORF">H1D24_22500</name>
</gene>
<keyword evidence="1" id="KW-0808">Transferase</keyword>
<dbReference type="GO" id="GO:0005524">
    <property type="term" value="F:ATP binding"/>
    <property type="evidence" value="ECO:0007669"/>
    <property type="project" value="UniProtKB-KW"/>
</dbReference>
<sequence>MLSRPRDEPQTAESDRTAGAARQRTTLFARRDLSARDAREFVAETLTQWGCRERLDDVRLCASELVTNALRHGAPADRLILVRLELHGVELLIEVHDGGKGTPRQREAQDTSDDGRGLFLVSAVADDWGVAARQGPGKRVWASFMLPAETAC</sequence>
<evidence type="ECO:0000313" key="5">
    <source>
        <dbReference type="Proteomes" id="UP000545761"/>
    </source>
</evidence>
<dbReference type="CDD" id="cd16936">
    <property type="entry name" value="HATPase_RsbW-like"/>
    <property type="match status" value="1"/>
</dbReference>
<reference evidence="4 5" key="1">
    <citation type="submission" date="2020-07" db="EMBL/GenBank/DDBJ databases">
        <title>Streptomyces isolated from Indian soil.</title>
        <authorList>
            <person name="Mandal S."/>
            <person name="Maiti P.K."/>
        </authorList>
    </citation>
    <scope>NUCLEOTIDE SEQUENCE [LARGE SCALE GENOMIC DNA]</scope>
    <source>
        <strain evidence="4 5">PSKA28</strain>
    </source>
</reference>
<keyword evidence="4" id="KW-0067">ATP-binding</keyword>
<feature type="compositionally biased region" description="Basic and acidic residues" evidence="2">
    <location>
        <begin position="1"/>
        <end position="16"/>
    </location>
</feature>
<dbReference type="AlphaFoldDB" id="A0A7W0IAJ9"/>
<dbReference type="EMBL" id="JACEHE010000014">
    <property type="protein sequence ID" value="MBA2948512.1"/>
    <property type="molecule type" value="Genomic_DNA"/>
</dbReference>
<feature type="region of interest" description="Disordered" evidence="2">
    <location>
        <begin position="1"/>
        <end position="23"/>
    </location>
</feature>
<dbReference type="Proteomes" id="UP000545761">
    <property type="component" value="Unassembled WGS sequence"/>
</dbReference>
<dbReference type="InterPro" id="IPR050267">
    <property type="entry name" value="Anti-sigma-factor_SerPK"/>
</dbReference>
<dbReference type="GO" id="GO:0004674">
    <property type="term" value="F:protein serine/threonine kinase activity"/>
    <property type="evidence" value="ECO:0007669"/>
    <property type="project" value="UniProtKB-KW"/>
</dbReference>
<comment type="caution">
    <text evidence="4">The sequence shown here is derived from an EMBL/GenBank/DDBJ whole genome shotgun (WGS) entry which is preliminary data.</text>
</comment>
<dbReference type="SUPFAM" id="SSF55874">
    <property type="entry name" value="ATPase domain of HSP90 chaperone/DNA topoisomerase II/histidine kinase"/>
    <property type="match status" value="1"/>
</dbReference>
<accession>A0A7W0IAJ9</accession>
<evidence type="ECO:0000313" key="4">
    <source>
        <dbReference type="EMBL" id="MBA2948512.1"/>
    </source>
</evidence>
<keyword evidence="1" id="KW-0723">Serine/threonine-protein kinase</keyword>
<dbReference type="InterPro" id="IPR036890">
    <property type="entry name" value="HATPase_C_sf"/>
</dbReference>
<dbReference type="Gene3D" id="3.30.565.10">
    <property type="entry name" value="Histidine kinase-like ATPase, C-terminal domain"/>
    <property type="match status" value="1"/>
</dbReference>
<keyword evidence="4" id="KW-0547">Nucleotide-binding</keyword>
<dbReference type="Pfam" id="PF13581">
    <property type="entry name" value="HATPase_c_2"/>
    <property type="match status" value="1"/>
</dbReference>
<name>A0A7W0IAJ9_9ACTN</name>
<organism evidence="4 5">
    <name type="scientific">Streptomyces himalayensis subsp. himalayensis</name>
    <dbReference type="NCBI Taxonomy" id="2756131"/>
    <lineage>
        <taxon>Bacteria</taxon>
        <taxon>Bacillati</taxon>
        <taxon>Actinomycetota</taxon>
        <taxon>Actinomycetes</taxon>
        <taxon>Kitasatosporales</taxon>
        <taxon>Streptomycetaceae</taxon>
        <taxon>Streptomyces</taxon>
        <taxon>Streptomyces himalayensis</taxon>
    </lineage>
</organism>
<dbReference type="RefSeq" id="WP_181659459.1">
    <property type="nucleotide sequence ID" value="NZ_JACEHE010000014.1"/>
</dbReference>